<feature type="compositionally biased region" description="Low complexity" evidence="1">
    <location>
        <begin position="114"/>
        <end position="134"/>
    </location>
</feature>
<reference evidence="2" key="1">
    <citation type="submission" date="2022-11" db="EMBL/GenBank/DDBJ databases">
        <title>Minimal conservation of predation-associated metabolite biosynthetic gene clusters underscores biosynthetic potential of Myxococcota including descriptions for ten novel species: Archangium lansinium sp. nov., Myxococcus landrumus sp. nov., Nannocystis bai.</title>
        <authorList>
            <person name="Ahearne A."/>
            <person name="Stevens C."/>
            <person name="Dowd S."/>
        </authorList>
    </citation>
    <scope>NUCLEOTIDE SEQUENCE</scope>
    <source>
        <strain evidence="2">Fl3</strain>
    </source>
</reference>
<organism evidence="2 3">
    <name type="scientific">Nannocystis punicea</name>
    <dbReference type="NCBI Taxonomy" id="2995304"/>
    <lineage>
        <taxon>Bacteria</taxon>
        <taxon>Pseudomonadati</taxon>
        <taxon>Myxococcota</taxon>
        <taxon>Polyangia</taxon>
        <taxon>Nannocystales</taxon>
        <taxon>Nannocystaceae</taxon>
        <taxon>Nannocystis</taxon>
    </lineage>
</organism>
<sequence>MGGLGADDREWQHGPTRRECPEFDQHRFDQHAFAPKRGVIESGQGAVERGQALVAEVAVDHELAEDARKRAVEPTGLARAVVVAVVLASQRRQKPAISAWSPGPWPQVRSRCNARALSSARPAQPAASRPSGER</sequence>
<dbReference type="EMBL" id="CP114040">
    <property type="protein sequence ID" value="WAS91120.1"/>
    <property type="molecule type" value="Genomic_DNA"/>
</dbReference>
<feature type="region of interest" description="Disordered" evidence="1">
    <location>
        <begin position="1"/>
        <end position="20"/>
    </location>
</feature>
<dbReference type="RefSeq" id="WP_269033484.1">
    <property type="nucleotide sequence ID" value="NZ_CP114040.1"/>
</dbReference>
<gene>
    <name evidence="2" type="ORF">O0S08_33455</name>
</gene>
<evidence type="ECO:0000256" key="1">
    <source>
        <dbReference type="SAM" id="MobiDB-lite"/>
    </source>
</evidence>
<evidence type="ECO:0000313" key="2">
    <source>
        <dbReference type="EMBL" id="WAS91120.1"/>
    </source>
</evidence>
<evidence type="ECO:0000313" key="3">
    <source>
        <dbReference type="Proteomes" id="UP001164459"/>
    </source>
</evidence>
<keyword evidence="3" id="KW-1185">Reference proteome</keyword>
<proteinExistence type="predicted"/>
<feature type="region of interest" description="Disordered" evidence="1">
    <location>
        <begin position="112"/>
        <end position="134"/>
    </location>
</feature>
<accession>A0ABY7GW31</accession>
<name>A0ABY7GW31_9BACT</name>
<protein>
    <submittedName>
        <fullName evidence="2">Uncharacterized protein</fullName>
    </submittedName>
</protein>
<dbReference type="Proteomes" id="UP001164459">
    <property type="component" value="Chromosome"/>
</dbReference>